<feature type="region of interest" description="Disordered" evidence="1">
    <location>
        <begin position="205"/>
        <end position="228"/>
    </location>
</feature>
<feature type="region of interest" description="Disordered" evidence="1">
    <location>
        <begin position="1952"/>
        <end position="1974"/>
    </location>
</feature>
<evidence type="ECO:0000313" key="2">
    <source>
        <dbReference type="EMBL" id="KAK1427650.1"/>
    </source>
</evidence>
<feature type="compositionally biased region" description="Basic residues" evidence="1">
    <location>
        <begin position="832"/>
        <end position="845"/>
    </location>
</feature>
<feature type="compositionally biased region" description="Basic residues" evidence="1">
    <location>
        <begin position="1033"/>
        <end position="1045"/>
    </location>
</feature>
<feature type="region of interest" description="Disordered" evidence="1">
    <location>
        <begin position="1026"/>
        <end position="1056"/>
    </location>
</feature>
<feature type="compositionally biased region" description="Basic residues" evidence="1">
    <location>
        <begin position="1799"/>
        <end position="1809"/>
    </location>
</feature>
<feature type="region of interest" description="Disordered" evidence="1">
    <location>
        <begin position="1844"/>
        <end position="1868"/>
    </location>
</feature>
<feature type="region of interest" description="Disordered" evidence="1">
    <location>
        <begin position="1591"/>
        <end position="1624"/>
    </location>
</feature>
<feature type="region of interest" description="Disordered" evidence="1">
    <location>
        <begin position="2055"/>
        <end position="2077"/>
    </location>
</feature>
<feature type="compositionally biased region" description="Basic residues" evidence="1">
    <location>
        <begin position="1292"/>
        <end position="1304"/>
    </location>
</feature>
<feature type="compositionally biased region" description="Basic residues" evidence="1">
    <location>
        <begin position="927"/>
        <end position="939"/>
    </location>
</feature>
<feature type="compositionally biased region" description="Basic residues" evidence="1">
    <location>
        <begin position="157"/>
        <end position="169"/>
    </location>
</feature>
<evidence type="ECO:0000313" key="3">
    <source>
        <dbReference type="Proteomes" id="UP001229421"/>
    </source>
</evidence>
<feature type="region of interest" description="Disordered" evidence="1">
    <location>
        <begin position="1797"/>
        <end position="1820"/>
    </location>
</feature>
<feature type="compositionally biased region" description="Basic residues" evidence="1">
    <location>
        <begin position="980"/>
        <end position="992"/>
    </location>
</feature>
<feature type="compositionally biased region" description="Basic residues" evidence="1">
    <location>
        <begin position="263"/>
        <end position="275"/>
    </location>
</feature>
<feature type="region of interest" description="Disordered" evidence="1">
    <location>
        <begin position="1236"/>
        <end position="1265"/>
    </location>
</feature>
<feature type="compositionally biased region" description="Basic residues" evidence="1">
    <location>
        <begin position="1398"/>
        <end position="1411"/>
    </location>
</feature>
<feature type="region of interest" description="Disordered" evidence="1">
    <location>
        <begin position="827"/>
        <end position="855"/>
    </location>
</feature>
<feature type="compositionally biased region" description="Basic residues" evidence="1">
    <location>
        <begin position="471"/>
        <end position="485"/>
    </location>
</feature>
<feature type="region of interest" description="Disordered" evidence="1">
    <location>
        <begin position="1135"/>
        <end position="1162"/>
    </location>
</feature>
<dbReference type="Proteomes" id="UP001229421">
    <property type="component" value="Unassembled WGS sequence"/>
</dbReference>
<feature type="region of interest" description="Disordered" evidence="1">
    <location>
        <begin position="973"/>
        <end position="1003"/>
    </location>
</feature>
<feature type="region of interest" description="Disordered" evidence="1">
    <location>
        <begin position="1640"/>
        <end position="1672"/>
    </location>
</feature>
<feature type="compositionally biased region" description="Basic residues" evidence="1">
    <location>
        <begin position="422"/>
        <end position="435"/>
    </location>
</feature>
<feature type="region of interest" description="Disordered" evidence="1">
    <location>
        <begin position="1446"/>
        <end position="1469"/>
    </location>
</feature>
<feature type="compositionally biased region" description="Basic residues" evidence="1">
    <location>
        <begin position="1139"/>
        <end position="1152"/>
    </location>
</feature>
<feature type="compositionally biased region" description="Basic residues" evidence="1">
    <location>
        <begin position="578"/>
        <end position="591"/>
    </location>
</feature>
<feature type="region of interest" description="Disordered" evidence="1">
    <location>
        <begin position="467"/>
        <end position="490"/>
    </location>
</feature>
<feature type="compositionally biased region" description="Basic residues" evidence="1">
    <location>
        <begin position="1755"/>
        <end position="1768"/>
    </location>
</feature>
<feature type="region of interest" description="Disordered" evidence="1">
    <location>
        <begin position="574"/>
        <end position="599"/>
    </location>
</feature>
<feature type="compositionally biased region" description="Basic residues" evidence="1">
    <location>
        <begin position="210"/>
        <end position="222"/>
    </location>
</feature>
<feature type="compositionally biased region" description="Basic residues" evidence="1">
    <location>
        <begin position="1956"/>
        <end position="1968"/>
    </location>
</feature>
<feature type="region of interest" description="Disordered" evidence="1">
    <location>
        <begin position="1079"/>
        <end position="1104"/>
    </location>
</feature>
<organism evidence="2 3">
    <name type="scientific">Tagetes erecta</name>
    <name type="common">African marigold</name>
    <dbReference type="NCBI Taxonomy" id="13708"/>
    <lineage>
        <taxon>Eukaryota</taxon>
        <taxon>Viridiplantae</taxon>
        <taxon>Streptophyta</taxon>
        <taxon>Embryophyta</taxon>
        <taxon>Tracheophyta</taxon>
        <taxon>Spermatophyta</taxon>
        <taxon>Magnoliopsida</taxon>
        <taxon>eudicotyledons</taxon>
        <taxon>Gunneridae</taxon>
        <taxon>Pentapetalae</taxon>
        <taxon>asterids</taxon>
        <taxon>campanulids</taxon>
        <taxon>Asterales</taxon>
        <taxon>Asteraceae</taxon>
        <taxon>Asteroideae</taxon>
        <taxon>Heliantheae alliance</taxon>
        <taxon>Tageteae</taxon>
        <taxon>Tagetes</taxon>
    </lineage>
</organism>
<feature type="compositionally biased region" description="Basic residues" evidence="1">
    <location>
        <begin position="1596"/>
        <end position="1608"/>
    </location>
</feature>
<feature type="compositionally biased region" description="Basic residues" evidence="1">
    <location>
        <begin position="1189"/>
        <end position="1201"/>
    </location>
</feature>
<feature type="region of interest" description="Disordered" evidence="1">
    <location>
        <begin position="1395"/>
        <end position="1416"/>
    </location>
</feature>
<feature type="compositionally biased region" description="Basic residues" evidence="1">
    <location>
        <begin position="1242"/>
        <end position="1255"/>
    </location>
</feature>
<sequence length="2077" mass="246165">MLEASPMIINDDRSVFITRQRWLRIVLVVADDDRGYNDEDALLSPIEIENHKKRGKKKKKRQQKKLEEEYTMQPYQLPIKHTPCTCEICIPKSKTDSPIEIEKPKKRGKKKKKRQQKQLEEEYTMQTYQPSIKHTPCTCEICILKTKTDSPIEIEKPKKRGKKKKKRQQKQLEEEYTMQPYQAPIKHTPCTCEVCIPKTKTDSPIEIEKHKKRGKKKKKRQQKKLEEEYTMQPYQLPIKHTPCTCEICIPKTKTDSPIEIEKPKKRGKKKKKRQQKQLEEEYTLQPYQAPIKHTPCTCEICILKTKTDSPIEIEKPKKRGKKIKKRQQKKLEGEYTMQPYQLPIKHTPCTCEICIPKTKTDSPIEIEKPKKRCKKKKKRQHKKLEEEYTMQPYQLPIKHTPCTCEICIPKTKTDSPIEIEKPKKRGKKKKKRQQKQLKEVYTMQPYQPLSNIHHALVRFASPKLKLTEIKKPKKRGKKKNKRQQKQLKEECTMQPYQSPIKHTPCTCEICIPKTKTDSPIEIEKPKKRGKKKKKRQQKKLEEEYTMQPYHLPIKHTPCTCEICIPKTKTDSPIEIEKAKKRGKKKKKRQQKQLKEEYTMQPYQPLSNIHHALVRFASPKLKLTGKKKKKRQQKKLEEEYTMQPYQLPIKHTPCTCEICIPKTKTDSPIEIEKPKKRGKKKKKLQQKQLEEEYTMQPYQPPIKHTPCTCEICIPKTKTDSPIEIEKPKKGGKKKKKRQQKQLEEEYTMQPYQAHIKHTPCTCEVCIPKTKTDSPIEIEKHKKRGKKKKKRQQKKLEEEYTMQPYQLPIKHTPCTCEICIPKTKTDSPIEIEKPKKRGKKKKKRQQKQLKEEYTMQPYQPLSNIHHALVRFASLKLKLTGKKKKKRQQKKLEEEYTMQPYQLPIKHTPCTCEICIPKTKTDSPIEIEKPKKRGKKKKKRQQKQLEEEYTMQPNQPPIKHTPCTCEICIPKTKTDSPIEIEKPKKRGKKKKKRQQKQLEEEYTMQPYQPPIKHTPCTCEICIPKTKTDSPIEIEKPKKRGKKKKKRQQKQLEEEYTMQPYQAHIKHTPCTCEVSIPKTKTDSPIEIEKHKKRGKKKKKRQQKKLEEEYTMQPYQLPIKHTPCTCEICILKTKTDSPIEIEKPKKRGKKKKKRQQKQLKEEYTMQPYQPLSNIHHALVRFASLKLKLTEIEKHKKRGKKKKKRQQKKLEEEDTMQPYQLPIKHTPCTCEICIPKTKTDSPIEIEKPKKRGKKKKKRQQKQLKEEYTMQPYQPLSNIHHALVRFASLKLKLTEIEKPKKRGKKKKKRQQKQLEEEYTMQPYQPLIKHTPYTCEICIPKTKTDSPIEIEKPKKRGKKKKKRQQKQLEEEYTMQPYQAHIKHTPCTCEVCNPKTKTDSLIVIEKPKKRGKKKKKRQQKQLKEEYTMQTYQPSIKHTPCTCEICIPKTKTDSPIEIEKPKKRGKKKKKRQQKQLKEEYTMQPYQPLSNIHHALVRFASLKLKLTEKEKAAEAIEGGVHHATIPTPIKHTPCTCEICILKTKTDSPIEIKKPKKRGKKKKKRQQKQLKEECTMQPYQSPIKHTPCTCEICIPKTKTDSPIEIEKPKKRGKKKKKRQQKQLEEEYTMQPYQPPIKHTSCTSEICIPKTKTDSPIEIEKPKKRGKKKEKRQQKQLEEEYTMQPYQPPIKHTPCTCEICIPKTKTDSPIEIEKPKKRGKKKKKRQQKKLEEEYTMQPYQLPIKHTPCTCEICIPKTKTDSPIEIEKPKKRGKKKKKRQQKQLKEEYTMQPYQPLSNIHHALVRFASPKLKLTGKKKKKRQQKQLEEEYTMQPYQPPIKHTPCTCEICIPKTKTDSPIEIEKPKKRGKKKKKRQQKKLEEEYTMQPYQLPIKHTPCTCEICIPKTKTDSPIEIEKPKKRGKKKKKRQQKQLEEEYTMQPYQPPIKHTPCTCEICIPKTKTDSPIEIEKLKKRGKKKKKRQQKKLEEEYTMQPYQLPIKHTPCTCEICIPKTKTDSPIEIEKPKKRGKKKKKRQQKQLEEEYTMQPYQPPIKHTPCTCEICIPKTKTDSPIDLVQQNQTQRASAGQVRSEE</sequence>
<feature type="region of interest" description="Disordered" evidence="1">
    <location>
        <begin position="1340"/>
        <end position="1365"/>
    </location>
</feature>
<feature type="compositionally biased region" description="Basic residues" evidence="1">
    <location>
        <begin position="525"/>
        <end position="537"/>
    </location>
</feature>
<feature type="compositionally biased region" description="Basic residues" evidence="1">
    <location>
        <begin position="1345"/>
        <end position="1357"/>
    </location>
</feature>
<feature type="region of interest" description="Disordered" evidence="1">
    <location>
        <begin position="1696"/>
        <end position="1720"/>
    </location>
</feature>
<feature type="compositionally biased region" description="Basic residues" evidence="1">
    <location>
        <begin position="1903"/>
        <end position="1915"/>
    </location>
</feature>
<feature type="region of interest" description="Disordered" evidence="1">
    <location>
        <begin position="2004"/>
        <end position="2040"/>
    </location>
</feature>
<feature type="compositionally biased region" description="Basic residues" evidence="1">
    <location>
        <begin position="1649"/>
        <end position="1659"/>
    </location>
</feature>
<feature type="region of interest" description="Disordered" evidence="1">
    <location>
        <begin position="417"/>
        <end position="441"/>
    </location>
</feature>
<feature type="compositionally biased region" description="Basic residues" evidence="1">
    <location>
        <begin position="2009"/>
        <end position="2021"/>
    </location>
</feature>
<feature type="region of interest" description="Disordered" evidence="1">
    <location>
        <begin position="153"/>
        <end position="180"/>
    </location>
</feature>
<feature type="compositionally biased region" description="Basic residues" evidence="1">
    <location>
        <begin position="779"/>
        <end position="791"/>
    </location>
</feature>
<protein>
    <submittedName>
        <fullName evidence="2">Uncharacterized protein</fullName>
    </submittedName>
</protein>
<feature type="region of interest" description="Disordered" evidence="1">
    <location>
        <begin position="1539"/>
        <end position="1563"/>
    </location>
</feature>
<feature type="region of interest" description="Disordered" evidence="1">
    <location>
        <begin position="258"/>
        <end position="281"/>
    </location>
</feature>
<feature type="region of interest" description="Disordered" evidence="1">
    <location>
        <begin position="668"/>
        <end position="696"/>
    </location>
</feature>
<feature type="compositionally biased region" description="Basic residues" evidence="1">
    <location>
        <begin position="1451"/>
        <end position="1464"/>
    </location>
</feature>
<feature type="compositionally biased region" description="Basic residues" evidence="1">
    <location>
        <begin position="104"/>
        <end position="116"/>
    </location>
</feature>
<evidence type="ECO:0000256" key="1">
    <source>
        <dbReference type="SAM" id="MobiDB-lite"/>
    </source>
</evidence>
<dbReference type="EMBL" id="JAUHHV010000004">
    <property type="protein sequence ID" value="KAK1427650.1"/>
    <property type="molecule type" value="Genomic_DNA"/>
</dbReference>
<feature type="region of interest" description="Disordered" evidence="1">
    <location>
        <begin position="98"/>
        <end position="123"/>
    </location>
</feature>
<feature type="region of interest" description="Disordered" evidence="1">
    <location>
        <begin position="1898"/>
        <end position="1926"/>
    </location>
</feature>
<comment type="caution">
    <text evidence="2">The sequence shown here is derived from an EMBL/GenBank/DDBJ whole genome shotgun (WGS) entry which is preliminary data.</text>
</comment>
<feature type="compositionally biased region" description="Basic residues" evidence="1">
    <location>
        <begin position="728"/>
        <end position="738"/>
    </location>
</feature>
<reference evidence="2" key="1">
    <citation type="journal article" date="2023" name="bioRxiv">
        <title>Improved chromosome-level genome assembly for marigold (Tagetes erecta).</title>
        <authorList>
            <person name="Jiang F."/>
            <person name="Yuan L."/>
            <person name="Wang S."/>
            <person name="Wang H."/>
            <person name="Xu D."/>
            <person name="Wang A."/>
            <person name="Fan W."/>
        </authorList>
    </citation>
    <scope>NUCLEOTIDE SEQUENCE</scope>
    <source>
        <strain evidence="2">WSJ</strain>
        <tissue evidence="2">Leaf</tissue>
    </source>
</reference>
<feature type="compositionally biased region" description="Basic residues" evidence="1">
    <location>
        <begin position="1702"/>
        <end position="1714"/>
    </location>
</feature>
<feature type="region of interest" description="Disordered" evidence="1">
    <location>
        <begin position="719"/>
        <end position="746"/>
    </location>
</feature>
<feature type="region of interest" description="Disordered" evidence="1">
    <location>
        <begin position="520"/>
        <end position="543"/>
    </location>
</feature>
<feature type="region of interest" description="Disordered" evidence="1">
    <location>
        <begin position="1290"/>
        <end position="1310"/>
    </location>
</feature>
<feature type="compositionally biased region" description="Basic residues" evidence="1">
    <location>
        <begin position="1850"/>
        <end position="1862"/>
    </location>
</feature>
<name>A0AAD8NTG0_TARER</name>
<proteinExistence type="predicted"/>
<feature type="region of interest" description="Disordered" evidence="1">
    <location>
        <begin position="1187"/>
        <end position="1212"/>
    </location>
</feature>
<feature type="compositionally biased region" description="Basic residues" evidence="1">
    <location>
        <begin position="673"/>
        <end position="684"/>
    </location>
</feature>
<feature type="region of interest" description="Disordered" evidence="1">
    <location>
        <begin position="775"/>
        <end position="797"/>
    </location>
</feature>
<keyword evidence="3" id="KW-1185">Reference proteome</keyword>
<feature type="compositionally biased region" description="Basic residues" evidence="1">
    <location>
        <begin position="1542"/>
        <end position="1556"/>
    </location>
</feature>
<feature type="compositionally biased region" description="Polar residues" evidence="1">
    <location>
        <begin position="2060"/>
        <end position="2069"/>
    </location>
</feature>
<gene>
    <name evidence="2" type="ORF">QVD17_16341</name>
</gene>
<feature type="region of interest" description="Disordered" evidence="1">
    <location>
        <begin position="1750"/>
        <end position="1774"/>
    </location>
</feature>
<feature type="compositionally biased region" description="Basic residues" evidence="1">
    <location>
        <begin position="1086"/>
        <end position="1098"/>
    </location>
</feature>
<accession>A0AAD8NTG0</accession>
<feature type="region of interest" description="Disordered" evidence="1">
    <location>
        <begin position="922"/>
        <end position="952"/>
    </location>
</feature>